<reference evidence="1" key="1">
    <citation type="submission" date="2023-06" db="EMBL/GenBank/DDBJ databases">
        <title>Draft genome sequence of Nocardioides sp. SOB77.</title>
        <authorList>
            <person name="Zhang G."/>
        </authorList>
    </citation>
    <scope>NUCLEOTIDE SEQUENCE</scope>
    <source>
        <strain evidence="1">SOB77</strain>
    </source>
</reference>
<sequence length="121" mass="13312">MTTEPTASAEPAWERLSVVFDPGCEAPLLLVASLMARRAVEVRSASLAEDDAGRLRFEALVRGRDRRVRSVVCALESRMGVLDAVVVPEERPEGPAARREARHATYRRDGDLVGADRAWGR</sequence>
<gene>
    <name evidence="1" type="ORF">QWY28_02855</name>
</gene>
<proteinExistence type="predicted"/>
<dbReference type="RefSeq" id="WP_300950789.1">
    <property type="nucleotide sequence ID" value="NZ_JAUHJQ010000001.1"/>
</dbReference>
<accession>A0ABT8FBQ6</accession>
<dbReference type="Proteomes" id="UP001168620">
    <property type="component" value="Unassembled WGS sequence"/>
</dbReference>
<protein>
    <submittedName>
        <fullName evidence="1">Uncharacterized protein</fullName>
    </submittedName>
</protein>
<name>A0ABT8FBQ6_9ACTN</name>
<organism evidence="1 2">
    <name type="scientific">Nocardioides oceani</name>
    <dbReference type="NCBI Taxonomy" id="3058369"/>
    <lineage>
        <taxon>Bacteria</taxon>
        <taxon>Bacillati</taxon>
        <taxon>Actinomycetota</taxon>
        <taxon>Actinomycetes</taxon>
        <taxon>Propionibacteriales</taxon>
        <taxon>Nocardioidaceae</taxon>
        <taxon>Nocardioides</taxon>
    </lineage>
</organism>
<dbReference type="EMBL" id="JAUHJQ010000001">
    <property type="protein sequence ID" value="MDN4171875.1"/>
    <property type="molecule type" value="Genomic_DNA"/>
</dbReference>
<evidence type="ECO:0000313" key="1">
    <source>
        <dbReference type="EMBL" id="MDN4171875.1"/>
    </source>
</evidence>
<evidence type="ECO:0000313" key="2">
    <source>
        <dbReference type="Proteomes" id="UP001168620"/>
    </source>
</evidence>
<keyword evidence="2" id="KW-1185">Reference proteome</keyword>
<comment type="caution">
    <text evidence="1">The sequence shown here is derived from an EMBL/GenBank/DDBJ whole genome shotgun (WGS) entry which is preliminary data.</text>
</comment>